<keyword evidence="4" id="KW-0472">Membrane</keyword>
<evidence type="ECO:0000256" key="7">
    <source>
        <dbReference type="SAM" id="MobiDB-lite"/>
    </source>
</evidence>
<evidence type="ECO:0000256" key="1">
    <source>
        <dbReference type="ARBA" id="ARBA00004635"/>
    </source>
</evidence>
<keyword evidence="3" id="KW-0732">Signal</keyword>
<evidence type="ECO:0000256" key="6">
    <source>
        <dbReference type="ARBA" id="ARBA00023288"/>
    </source>
</evidence>
<protein>
    <submittedName>
        <fullName evidence="8">MetQ/NlpA family ABC transporter substrate-binding protein</fullName>
    </submittedName>
</protein>
<comment type="subcellular location">
    <subcellularLocation>
        <location evidence="1">Membrane</location>
        <topology evidence="1">Lipid-anchor</topology>
    </subcellularLocation>
</comment>
<name>A0A841TWF8_9BACL</name>
<proteinExistence type="inferred from homology"/>
<dbReference type="EMBL" id="JACJVR010000054">
    <property type="protein sequence ID" value="MBB6692515.1"/>
    <property type="molecule type" value="Genomic_DNA"/>
</dbReference>
<dbReference type="PANTHER" id="PTHR30429:SF3">
    <property type="entry name" value="LIPOPROTEIN"/>
    <property type="match status" value="1"/>
</dbReference>
<comment type="caution">
    <text evidence="8">The sequence shown here is derived from an EMBL/GenBank/DDBJ whole genome shotgun (WGS) entry which is preliminary data.</text>
</comment>
<evidence type="ECO:0000313" key="8">
    <source>
        <dbReference type="EMBL" id="MBB6692515.1"/>
    </source>
</evidence>
<organism evidence="8 9">
    <name type="scientific">Cohnella xylanilytica</name>
    <dbReference type="NCBI Taxonomy" id="557555"/>
    <lineage>
        <taxon>Bacteria</taxon>
        <taxon>Bacillati</taxon>
        <taxon>Bacillota</taxon>
        <taxon>Bacilli</taxon>
        <taxon>Bacillales</taxon>
        <taxon>Paenibacillaceae</taxon>
        <taxon>Cohnella</taxon>
    </lineage>
</organism>
<sequence>MPGIALILAFGVLAACGARNDNSEGGAAASPSPSKAASESVSASASASAPASESPSPSPSDEPKEPVKVKIGVTGSDGETWPLLKKKAKERNIEIELIEFSDYTLPNLALANKEVDINSFQHLAFLSQFNVEHNLDIVPIGSTVVAPLGLYSKKYKSVDEIPDGAKIAIPNDPANQGRGLLVLQQAGLLKLKDDVGLYGTTDDIVDNPRKLNIVPVVAQQTPRVLPDVAASIINGGIAGQAGLKLEDAIFHDDPQAESTRPYINVFAVRAEDKDNETYRTIAKLYQEPDVVETVKKDTNGASFVTDIPVDQLQATLDKLIADIKAAKK</sequence>
<evidence type="ECO:0000256" key="2">
    <source>
        <dbReference type="ARBA" id="ARBA00008973"/>
    </source>
</evidence>
<accession>A0A841TWF8</accession>
<evidence type="ECO:0000313" key="9">
    <source>
        <dbReference type="Proteomes" id="UP000553776"/>
    </source>
</evidence>
<comment type="similarity">
    <text evidence="2">Belongs to the NlpA lipoprotein family.</text>
</comment>
<evidence type="ECO:0000256" key="5">
    <source>
        <dbReference type="ARBA" id="ARBA00023139"/>
    </source>
</evidence>
<dbReference type="SUPFAM" id="SSF53850">
    <property type="entry name" value="Periplasmic binding protein-like II"/>
    <property type="match status" value="1"/>
</dbReference>
<evidence type="ECO:0000256" key="4">
    <source>
        <dbReference type="ARBA" id="ARBA00023136"/>
    </source>
</evidence>
<evidence type="ECO:0000256" key="3">
    <source>
        <dbReference type="ARBA" id="ARBA00022729"/>
    </source>
</evidence>
<dbReference type="Pfam" id="PF03180">
    <property type="entry name" value="Lipoprotein_9"/>
    <property type="match status" value="1"/>
</dbReference>
<keyword evidence="9" id="KW-1185">Reference proteome</keyword>
<feature type="compositionally biased region" description="Low complexity" evidence="7">
    <location>
        <begin position="23"/>
        <end position="55"/>
    </location>
</feature>
<gene>
    <name evidence="8" type="ORF">H7B90_13990</name>
</gene>
<keyword evidence="5" id="KW-0564">Palmitate</keyword>
<dbReference type="InterPro" id="IPR004872">
    <property type="entry name" value="Lipoprotein_NlpA"/>
</dbReference>
<dbReference type="Gene3D" id="3.40.190.10">
    <property type="entry name" value="Periplasmic binding protein-like II"/>
    <property type="match status" value="2"/>
</dbReference>
<keyword evidence="6" id="KW-0449">Lipoprotein</keyword>
<dbReference type="PANTHER" id="PTHR30429">
    <property type="entry name" value="D-METHIONINE-BINDING LIPOPROTEIN METQ"/>
    <property type="match status" value="1"/>
</dbReference>
<dbReference type="AlphaFoldDB" id="A0A841TWF8"/>
<dbReference type="Proteomes" id="UP000553776">
    <property type="component" value="Unassembled WGS sequence"/>
</dbReference>
<feature type="region of interest" description="Disordered" evidence="7">
    <location>
        <begin position="21"/>
        <end position="74"/>
    </location>
</feature>
<reference evidence="8 9" key="1">
    <citation type="submission" date="2020-08" db="EMBL/GenBank/DDBJ databases">
        <title>Cohnella phylogeny.</title>
        <authorList>
            <person name="Dunlap C."/>
        </authorList>
    </citation>
    <scope>NUCLEOTIDE SEQUENCE [LARGE SCALE GENOMIC DNA]</scope>
    <source>
        <strain evidence="8 9">DSM 25239</strain>
    </source>
</reference>
<dbReference type="GO" id="GO:0016020">
    <property type="term" value="C:membrane"/>
    <property type="evidence" value="ECO:0007669"/>
    <property type="project" value="UniProtKB-SubCell"/>
</dbReference>